<dbReference type="AlphaFoldDB" id="H2ESB3"/>
<keyword evidence="1" id="KW-0812">Transmembrane</keyword>
<proteinExistence type="predicted"/>
<evidence type="ECO:0000256" key="1">
    <source>
        <dbReference type="SAM" id="Phobius"/>
    </source>
</evidence>
<keyword evidence="1" id="KW-1133">Transmembrane helix</keyword>
<geneLocation type="plasmid" evidence="2">
    <name>pKB1A97-67</name>
</geneLocation>
<sequence length="85" mass="10186">MCDKQKYIEELEQEKIKLLREMSNAYKYNIEMHKLSIKECKLELDRHKRLMDSMISTKDRVYQAILLIMPLIISLIALFIALVKQ</sequence>
<dbReference type="EMBL" id="JQ031552">
    <property type="protein sequence ID" value="AEY78280.1"/>
    <property type="molecule type" value="Genomic_DNA"/>
</dbReference>
<evidence type="ECO:0000313" key="2">
    <source>
        <dbReference type="EMBL" id="AEY78280.1"/>
    </source>
</evidence>
<organism evidence="2">
    <name type="scientific">Aliivibrio fischeri</name>
    <name type="common">Vibrio fischeri</name>
    <dbReference type="NCBI Taxonomy" id="668"/>
    <lineage>
        <taxon>Bacteria</taxon>
        <taxon>Pseudomonadati</taxon>
        <taxon>Pseudomonadota</taxon>
        <taxon>Gammaproteobacteria</taxon>
        <taxon>Vibrionales</taxon>
        <taxon>Vibrionaceae</taxon>
        <taxon>Aliivibrio</taxon>
    </lineage>
</organism>
<protein>
    <submittedName>
        <fullName evidence="2">Uncharacterized protein</fullName>
    </submittedName>
</protein>
<name>H2ESB3_ALIFS</name>
<accession>H2ESB3</accession>
<keyword evidence="2" id="KW-0614">Plasmid</keyword>
<keyword evidence="1" id="KW-0472">Membrane</keyword>
<reference evidence="2" key="1">
    <citation type="submission" date="2011-11" db="EMBL/GenBank/DDBJ databases">
        <authorList>
            <person name="Summers A.O."/>
            <person name="Wireman J."/>
            <person name="Williams L.E."/>
        </authorList>
    </citation>
    <scope>NUCLEOTIDE SEQUENCE</scope>
    <source>
        <strain evidence="2">KB1A-97</strain>
        <plasmid evidence="2">pKB1A97-67</plasmid>
    </source>
</reference>
<feature type="transmembrane region" description="Helical" evidence="1">
    <location>
        <begin position="61"/>
        <end position="83"/>
    </location>
</feature>